<organism evidence="7 8">
    <name type="scientific">Romanomermis culicivorax</name>
    <name type="common">Nematode worm</name>
    <dbReference type="NCBI Taxonomy" id="13658"/>
    <lineage>
        <taxon>Eukaryota</taxon>
        <taxon>Metazoa</taxon>
        <taxon>Ecdysozoa</taxon>
        <taxon>Nematoda</taxon>
        <taxon>Enoplea</taxon>
        <taxon>Dorylaimia</taxon>
        <taxon>Mermithida</taxon>
        <taxon>Mermithoidea</taxon>
        <taxon>Mermithidae</taxon>
        <taxon>Romanomermis</taxon>
    </lineage>
</organism>
<dbReference type="Gene3D" id="2.60.200.40">
    <property type="match status" value="2"/>
</dbReference>
<evidence type="ECO:0000256" key="3">
    <source>
        <dbReference type="ARBA" id="ARBA00022777"/>
    </source>
</evidence>
<dbReference type="GO" id="GO:0005524">
    <property type="term" value="F:ATP binding"/>
    <property type="evidence" value="ECO:0007669"/>
    <property type="project" value="UniProtKB-KW"/>
</dbReference>
<dbReference type="GO" id="GO:0005886">
    <property type="term" value="C:plasma membrane"/>
    <property type="evidence" value="ECO:0007669"/>
    <property type="project" value="TreeGrafter"/>
</dbReference>
<keyword evidence="1" id="KW-0808">Transferase</keyword>
<dbReference type="WBParaSite" id="nRc.2.0.1.t01989-RA">
    <property type="protein sequence ID" value="nRc.2.0.1.t01989-RA"/>
    <property type="gene ID" value="nRc.2.0.1.g01989"/>
</dbReference>
<accession>A0A915HK05</accession>
<dbReference type="InterPro" id="IPR000756">
    <property type="entry name" value="Diacylglycerol_kin_accessory"/>
</dbReference>
<dbReference type="OMA" id="HEDIDIY"/>
<dbReference type="SMART" id="SM00045">
    <property type="entry name" value="DAGKa"/>
    <property type="match status" value="1"/>
</dbReference>
<reference evidence="8" key="1">
    <citation type="submission" date="2022-11" db="UniProtKB">
        <authorList>
            <consortium name="WormBaseParasite"/>
        </authorList>
    </citation>
    <scope>IDENTIFICATION</scope>
</reference>
<keyword evidence="4" id="KW-0067">ATP-binding</keyword>
<evidence type="ECO:0000313" key="7">
    <source>
        <dbReference type="Proteomes" id="UP000887565"/>
    </source>
</evidence>
<dbReference type="AlphaFoldDB" id="A0A915HK05"/>
<dbReference type="InterPro" id="IPR037607">
    <property type="entry name" value="DGK"/>
</dbReference>
<proteinExistence type="predicted"/>
<keyword evidence="7" id="KW-1185">Reference proteome</keyword>
<dbReference type="GO" id="GO:0007200">
    <property type="term" value="P:phospholipase C-activating G protein-coupled receptor signaling pathway"/>
    <property type="evidence" value="ECO:0007669"/>
    <property type="project" value="InterPro"/>
</dbReference>
<evidence type="ECO:0000256" key="2">
    <source>
        <dbReference type="ARBA" id="ARBA00022741"/>
    </source>
</evidence>
<evidence type="ECO:0000256" key="5">
    <source>
        <dbReference type="SAM" id="MobiDB-lite"/>
    </source>
</evidence>
<evidence type="ECO:0000256" key="4">
    <source>
        <dbReference type="ARBA" id="ARBA00022840"/>
    </source>
</evidence>
<dbReference type="Pfam" id="PF00609">
    <property type="entry name" value="DAGK_acc"/>
    <property type="match status" value="2"/>
</dbReference>
<feature type="domain" description="Diacylglycerol kinase accessory" evidence="6">
    <location>
        <begin position="13"/>
        <end position="249"/>
    </location>
</feature>
<name>A0A915HK05_ROMCU</name>
<sequence>MTSARLAYSEKKVMNNYFGVGLDAKIALDFHNKRELCADKTRSRSKLFMMYGVLAGKELMHKTFKNLDQRIALECDGKLINLPQLQGIVVLNIPSVKKSIPILQWFQLKRNRFPFSYRCKCKQTDSDSSIAPSVKKSIPILFVFYQGGANFWGGGNNGGRQDETSSSSQGHFSARDAAVGSRPTTTSYSLFQSQAVDDGLLEVVAVFGVLHCATSRLIKLHNHRIAQCQKVKITIAGSEPLPVQVDGEAWLQSAGFIQIVHKNRAKVLVSDKC</sequence>
<dbReference type="PANTHER" id="PTHR11255">
    <property type="entry name" value="DIACYLGLYCEROL KINASE"/>
    <property type="match status" value="1"/>
</dbReference>
<evidence type="ECO:0000256" key="1">
    <source>
        <dbReference type="ARBA" id="ARBA00022679"/>
    </source>
</evidence>
<evidence type="ECO:0000259" key="6">
    <source>
        <dbReference type="SMART" id="SM00045"/>
    </source>
</evidence>
<dbReference type="SUPFAM" id="SSF111331">
    <property type="entry name" value="NAD kinase/diacylglycerol kinase-like"/>
    <property type="match status" value="1"/>
</dbReference>
<dbReference type="GO" id="GO:0004143">
    <property type="term" value="F:ATP-dependent diacylglycerol kinase activity"/>
    <property type="evidence" value="ECO:0007669"/>
    <property type="project" value="InterPro"/>
</dbReference>
<dbReference type="Proteomes" id="UP000887565">
    <property type="component" value="Unplaced"/>
</dbReference>
<feature type="region of interest" description="Disordered" evidence="5">
    <location>
        <begin position="155"/>
        <end position="180"/>
    </location>
</feature>
<keyword evidence="2" id="KW-0547">Nucleotide-binding</keyword>
<dbReference type="InterPro" id="IPR016064">
    <property type="entry name" value="NAD/diacylglycerol_kinase_sf"/>
</dbReference>
<evidence type="ECO:0000313" key="8">
    <source>
        <dbReference type="WBParaSite" id="nRc.2.0.1.t01989-RA"/>
    </source>
</evidence>
<protein>
    <submittedName>
        <fullName evidence="8">Diacylglycerol kinase accessory domain-containing protein</fullName>
    </submittedName>
</protein>
<dbReference type="PANTHER" id="PTHR11255:SF109">
    <property type="entry name" value="DIACYLGLYCEROL KINASE ETA"/>
    <property type="match status" value="1"/>
</dbReference>
<keyword evidence="3" id="KW-0418">Kinase</keyword>